<evidence type="ECO:0000313" key="1">
    <source>
        <dbReference type="EMBL" id="OUB59722.1"/>
    </source>
</evidence>
<comment type="caution">
    <text evidence="1">The sequence shown here is derived from an EMBL/GenBank/DDBJ whole genome shotgun (WGS) entry which is preliminary data.</text>
</comment>
<dbReference type="EMBL" id="MOOK01000040">
    <property type="protein sequence ID" value="OUB59722.1"/>
    <property type="molecule type" value="Genomic_DNA"/>
</dbReference>
<protein>
    <recommendedName>
        <fullName evidence="3">YolD-like family protein</fullName>
    </recommendedName>
</protein>
<dbReference type="Pfam" id="PF08863">
    <property type="entry name" value="YolD"/>
    <property type="match status" value="1"/>
</dbReference>
<dbReference type="PANTHER" id="PTHR40051">
    <property type="entry name" value="IG HYPOTHETICAL 15966"/>
    <property type="match status" value="1"/>
</dbReference>
<dbReference type="RefSeq" id="WP_088114251.1">
    <property type="nucleotide sequence ID" value="NZ_MOOK01000040.1"/>
</dbReference>
<reference evidence="1 2" key="1">
    <citation type="submission" date="2016-10" db="EMBL/GenBank/DDBJ databases">
        <title>Comparative genomics of Bacillus thuringiensis reveals a path to pathogens against multiple invertebrate hosts.</title>
        <authorList>
            <person name="Zheng J."/>
            <person name="Gao Q."/>
            <person name="Liu H."/>
            <person name="Peng D."/>
            <person name="Ruan L."/>
            <person name="Sun M."/>
        </authorList>
    </citation>
    <scope>NUCLEOTIDE SEQUENCE [LARGE SCALE GENOMIC DNA]</scope>
    <source>
        <strain evidence="1">BGSC 4AU1</strain>
    </source>
</reference>
<name>A0A9X6LXY1_BACUH</name>
<dbReference type="InterPro" id="IPR014962">
    <property type="entry name" value="YolD"/>
</dbReference>
<gene>
    <name evidence="1" type="ORF">BK716_03605</name>
</gene>
<organism evidence="1 2">
    <name type="scientific">Bacillus thuringiensis subsp. higo</name>
    <dbReference type="NCBI Taxonomy" id="132266"/>
    <lineage>
        <taxon>Bacteria</taxon>
        <taxon>Bacillati</taxon>
        <taxon>Bacillota</taxon>
        <taxon>Bacilli</taxon>
        <taxon>Bacillales</taxon>
        <taxon>Bacillaceae</taxon>
        <taxon>Bacillus</taxon>
        <taxon>Bacillus cereus group</taxon>
    </lineage>
</organism>
<dbReference type="PANTHER" id="PTHR40051:SF1">
    <property type="entry name" value="YOLD-LIKE FAMILY PROTEIN"/>
    <property type="match status" value="1"/>
</dbReference>
<evidence type="ECO:0008006" key="3">
    <source>
        <dbReference type="Google" id="ProtNLM"/>
    </source>
</evidence>
<dbReference type="Proteomes" id="UP000194816">
    <property type="component" value="Unassembled WGS sequence"/>
</dbReference>
<sequence length="116" mass="13411">MKETRIPRGRGIEKWAPFASMPTQFAGLYKLIQDQSKVSKPILDSQKSEEINQMLKRAIQTNEEIDLWYYKDGIILYKIVGIHKFDAINKTLVVTDAFGFNNSLYLDDIVECSIHK</sequence>
<evidence type="ECO:0000313" key="2">
    <source>
        <dbReference type="Proteomes" id="UP000194816"/>
    </source>
</evidence>
<accession>A0A9X6LXY1</accession>
<dbReference type="AlphaFoldDB" id="A0A9X6LXY1"/>
<proteinExistence type="predicted"/>